<keyword evidence="1" id="KW-0812">Transmembrane</keyword>
<feature type="transmembrane region" description="Helical" evidence="1">
    <location>
        <begin position="140"/>
        <end position="159"/>
    </location>
</feature>
<feature type="domain" description="DUF6545" evidence="2">
    <location>
        <begin position="239"/>
        <end position="364"/>
    </location>
</feature>
<feature type="transmembrane region" description="Helical" evidence="1">
    <location>
        <begin position="6"/>
        <end position="21"/>
    </location>
</feature>
<keyword evidence="4" id="KW-1185">Reference proteome</keyword>
<proteinExistence type="predicted"/>
<feature type="transmembrane region" description="Helical" evidence="1">
    <location>
        <begin position="33"/>
        <end position="56"/>
    </location>
</feature>
<dbReference type="Proteomes" id="UP000680206">
    <property type="component" value="Unassembled WGS sequence"/>
</dbReference>
<organism evidence="3 4">
    <name type="scientific">Actinomadura violacea</name>
    <dbReference type="NCBI Taxonomy" id="2819934"/>
    <lineage>
        <taxon>Bacteria</taxon>
        <taxon>Bacillati</taxon>
        <taxon>Actinomycetota</taxon>
        <taxon>Actinomycetes</taxon>
        <taxon>Streptosporangiales</taxon>
        <taxon>Thermomonosporaceae</taxon>
        <taxon>Actinomadura</taxon>
    </lineage>
</organism>
<name>A0ABS3S634_9ACTN</name>
<reference evidence="3 4" key="1">
    <citation type="submission" date="2021-03" db="EMBL/GenBank/DDBJ databases">
        <title>Actinomadura violae sp. nov., isolated from lichen in Thailand.</title>
        <authorList>
            <person name="Kanchanasin P."/>
            <person name="Saeng-In P."/>
            <person name="Phongsopitanun W."/>
            <person name="Yuki M."/>
            <person name="Kudo T."/>
            <person name="Ohkuma M."/>
            <person name="Tanasupawat S."/>
        </authorList>
    </citation>
    <scope>NUCLEOTIDE SEQUENCE [LARGE SCALE GENOMIC DNA]</scope>
    <source>
        <strain evidence="3 4">LCR2-06</strain>
    </source>
</reference>
<evidence type="ECO:0000256" key="1">
    <source>
        <dbReference type="SAM" id="Phobius"/>
    </source>
</evidence>
<feature type="transmembrane region" description="Helical" evidence="1">
    <location>
        <begin position="171"/>
        <end position="189"/>
    </location>
</feature>
<feature type="transmembrane region" description="Helical" evidence="1">
    <location>
        <begin position="101"/>
        <end position="120"/>
    </location>
</feature>
<dbReference type="Pfam" id="PF20182">
    <property type="entry name" value="DUF6545"/>
    <property type="match status" value="1"/>
</dbReference>
<feature type="transmembrane region" description="Helical" evidence="1">
    <location>
        <begin position="209"/>
        <end position="238"/>
    </location>
</feature>
<gene>
    <name evidence="3" type="ORF">J4709_43485</name>
</gene>
<sequence length="378" mass="40328">MSVAYYIAAICISAAGLYTIRRYRQNPTSAMRAFAATLFLLAAAFIVLANATRPIIDGIVHLHPFARWVGNTLTIAAGACFNVVLSHFARRPTDPPPPTRRYALAVTASFIAMGICVLGTPDSNDFVDVYATDTSVTAYLLIYLASIGAVMTVAFTSGIRYARDNHGLMRAAMTFVATGAAFGIAYSLYKLGVVAARHQGHQLGTESIIGPALGIAAALLITIGSTLGSLAPATAAAIRRRVLYRQLAPLHTALADAFPEIKLDVRVNSRRYRLDRRVVEIGDGLVRLRPWSDRAALSAKAANLHQAHDLPVVQAMIVTAALRARAAGIPPADPNFNWLNSSTIPTNLEGEATHLAGISRAFTSLPADTRLPEVTVTA</sequence>
<protein>
    <recommendedName>
        <fullName evidence="2">DUF6545 domain-containing protein</fullName>
    </recommendedName>
</protein>
<dbReference type="RefSeq" id="WP_208250936.1">
    <property type="nucleotide sequence ID" value="NZ_JAGEPF010000035.1"/>
</dbReference>
<evidence type="ECO:0000313" key="3">
    <source>
        <dbReference type="EMBL" id="MBO2464456.1"/>
    </source>
</evidence>
<accession>A0ABS3S634</accession>
<feature type="transmembrane region" description="Helical" evidence="1">
    <location>
        <begin position="68"/>
        <end position="89"/>
    </location>
</feature>
<dbReference type="NCBIfam" id="NF042915">
    <property type="entry name" value="MAB_1171c_fam"/>
    <property type="match status" value="1"/>
</dbReference>
<dbReference type="EMBL" id="JAGEPF010000035">
    <property type="protein sequence ID" value="MBO2464456.1"/>
    <property type="molecule type" value="Genomic_DNA"/>
</dbReference>
<keyword evidence="1" id="KW-1133">Transmembrane helix</keyword>
<evidence type="ECO:0000313" key="4">
    <source>
        <dbReference type="Proteomes" id="UP000680206"/>
    </source>
</evidence>
<evidence type="ECO:0000259" key="2">
    <source>
        <dbReference type="Pfam" id="PF20182"/>
    </source>
</evidence>
<comment type="caution">
    <text evidence="3">The sequence shown here is derived from an EMBL/GenBank/DDBJ whole genome shotgun (WGS) entry which is preliminary data.</text>
</comment>
<dbReference type="InterPro" id="IPR050039">
    <property type="entry name" value="MAB_1171c-like"/>
</dbReference>
<dbReference type="InterPro" id="IPR046675">
    <property type="entry name" value="DUF6545"/>
</dbReference>
<keyword evidence="1" id="KW-0472">Membrane</keyword>